<dbReference type="GO" id="GO:0008270">
    <property type="term" value="F:zinc ion binding"/>
    <property type="evidence" value="ECO:0007669"/>
    <property type="project" value="InterPro"/>
</dbReference>
<proteinExistence type="inferred from homology"/>
<keyword evidence="2 4" id="KW-0862">Zinc</keyword>
<evidence type="ECO:0000256" key="1">
    <source>
        <dbReference type="ARBA" id="ARBA00022723"/>
    </source>
</evidence>
<accession>A0A917D1V8</accession>
<evidence type="ECO:0000313" key="6">
    <source>
        <dbReference type="EMBL" id="GGG03545.1"/>
    </source>
</evidence>
<dbReference type="Proteomes" id="UP000644756">
    <property type="component" value="Unassembled WGS sequence"/>
</dbReference>
<comment type="cofactor">
    <cofactor evidence="4">
        <name>Zn(2+)</name>
        <dbReference type="ChEBI" id="CHEBI:29105"/>
    </cofactor>
</comment>
<keyword evidence="7" id="KW-1185">Reference proteome</keyword>
<sequence length="361" mass="38783">MIAAIQSINWEELIMTATMKGVVFPGDKKVEVRDFPVPVPGQGEVLIKMKASAICRSDMSLYYGNAGVVGSADKAGAVIPGHEPAGVVESVGDGVKNIRQGDRVAVYLALGCGECPSCKSGYIMFCPTWQCVGFDQHGGDADYIVVPEVNCMKLPDGIDFVTAAVSTDAVGTLYHAQKRLGISGCDTLVIFGLGPMGGAGILVAKALGATVIAVDMIEERLELAMELGADHVLDGREGNVVERIRQLTGGKGADAAVDCSGNTHAENQALDCIRPHGRAAFVGECRESTIKPSEQLIRKQVTLIGSWYFPIQEFAEITDFIVRKSIPVEKLVTHKFPLSEAETAFRMFDERKTEKAVFVWE</sequence>
<organism evidence="6 7">
    <name type="scientific">Paenibacillus abyssi</name>
    <dbReference type="NCBI Taxonomy" id="1340531"/>
    <lineage>
        <taxon>Bacteria</taxon>
        <taxon>Bacillati</taxon>
        <taxon>Bacillota</taxon>
        <taxon>Bacilli</taxon>
        <taxon>Bacillales</taxon>
        <taxon>Paenibacillaceae</taxon>
        <taxon>Paenibacillus</taxon>
    </lineage>
</organism>
<dbReference type="PANTHER" id="PTHR43401:SF2">
    <property type="entry name" value="L-THREONINE 3-DEHYDROGENASE"/>
    <property type="match status" value="1"/>
</dbReference>
<dbReference type="Pfam" id="PF00107">
    <property type="entry name" value="ADH_zinc_N"/>
    <property type="match status" value="1"/>
</dbReference>
<keyword evidence="3" id="KW-0560">Oxidoreductase</keyword>
<dbReference type="Gene3D" id="3.40.50.720">
    <property type="entry name" value="NAD(P)-binding Rossmann-like Domain"/>
    <property type="match status" value="1"/>
</dbReference>
<dbReference type="InterPro" id="IPR050129">
    <property type="entry name" value="Zn_alcohol_dh"/>
</dbReference>
<dbReference type="InterPro" id="IPR013149">
    <property type="entry name" value="ADH-like_C"/>
</dbReference>
<dbReference type="InterPro" id="IPR011032">
    <property type="entry name" value="GroES-like_sf"/>
</dbReference>
<protein>
    <submittedName>
        <fullName evidence="6">Oxidoreductase</fullName>
    </submittedName>
</protein>
<keyword evidence="1 4" id="KW-0479">Metal-binding</keyword>
<evidence type="ECO:0000256" key="2">
    <source>
        <dbReference type="ARBA" id="ARBA00022833"/>
    </source>
</evidence>
<gene>
    <name evidence="6" type="ORF">GCM10010916_20810</name>
</gene>
<dbReference type="PROSITE" id="PS00059">
    <property type="entry name" value="ADH_ZINC"/>
    <property type="match status" value="1"/>
</dbReference>
<dbReference type="EMBL" id="BMGR01000006">
    <property type="protein sequence ID" value="GGG03545.1"/>
    <property type="molecule type" value="Genomic_DNA"/>
</dbReference>
<dbReference type="SMART" id="SM00829">
    <property type="entry name" value="PKS_ER"/>
    <property type="match status" value="1"/>
</dbReference>
<dbReference type="SUPFAM" id="SSF51735">
    <property type="entry name" value="NAD(P)-binding Rossmann-fold domains"/>
    <property type="match status" value="1"/>
</dbReference>
<dbReference type="GO" id="GO:0016491">
    <property type="term" value="F:oxidoreductase activity"/>
    <property type="evidence" value="ECO:0007669"/>
    <property type="project" value="UniProtKB-KW"/>
</dbReference>
<reference evidence="6" key="2">
    <citation type="submission" date="2020-09" db="EMBL/GenBank/DDBJ databases">
        <authorList>
            <person name="Sun Q."/>
            <person name="Zhou Y."/>
        </authorList>
    </citation>
    <scope>NUCLEOTIDE SEQUENCE</scope>
    <source>
        <strain evidence="6">CGMCC 1.12987</strain>
    </source>
</reference>
<comment type="caution">
    <text evidence="6">The sequence shown here is derived from an EMBL/GenBank/DDBJ whole genome shotgun (WGS) entry which is preliminary data.</text>
</comment>
<reference evidence="6" key="1">
    <citation type="journal article" date="2014" name="Int. J. Syst. Evol. Microbiol.">
        <title>Complete genome sequence of Corynebacterium casei LMG S-19264T (=DSM 44701T), isolated from a smear-ripened cheese.</title>
        <authorList>
            <consortium name="US DOE Joint Genome Institute (JGI-PGF)"/>
            <person name="Walter F."/>
            <person name="Albersmeier A."/>
            <person name="Kalinowski J."/>
            <person name="Ruckert C."/>
        </authorList>
    </citation>
    <scope>NUCLEOTIDE SEQUENCE</scope>
    <source>
        <strain evidence="6">CGMCC 1.12987</strain>
    </source>
</reference>
<dbReference type="CDD" id="cd08239">
    <property type="entry name" value="THR_DH_like"/>
    <property type="match status" value="1"/>
</dbReference>
<dbReference type="Pfam" id="PF08240">
    <property type="entry name" value="ADH_N"/>
    <property type="match status" value="1"/>
</dbReference>
<dbReference type="Gene3D" id="3.90.180.10">
    <property type="entry name" value="Medium-chain alcohol dehydrogenases, catalytic domain"/>
    <property type="match status" value="1"/>
</dbReference>
<evidence type="ECO:0000256" key="4">
    <source>
        <dbReference type="RuleBase" id="RU361277"/>
    </source>
</evidence>
<dbReference type="SUPFAM" id="SSF50129">
    <property type="entry name" value="GroES-like"/>
    <property type="match status" value="1"/>
</dbReference>
<dbReference type="AlphaFoldDB" id="A0A917D1V8"/>
<dbReference type="InterPro" id="IPR036291">
    <property type="entry name" value="NAD(P)-bd_dom_sf"/>
</dbReference>
<comment type="similarity">
    <text evidence="4">Belongs to the zinc-containing alcohol dehydrogenase family.</text>
</comment>
<evidence type="ECO:0000313" key="7">
    <source>
        <dbReference type="Proteomes" id="UP000644756"/>
    </source>
</evidence>
<dbReference type="InterPro" id="IPR013154">
    <property type="entry name" value="ADH-like_N"/>
</dbReference>
<evidence type="ECO:0000259" key="5">
    <source>
        <dbReference type="SMART" id="SM00829"/>
    </source>
</evidence>
<name>A0A917D1V8_9BACL</name>
<dbReference type="InterPro" id="IPR002328">
    <property type="entry name" value="ADH_Zn_CS"/>
</dbReference>
<dbReference type="PANTHER" id="PTHR43401">
    <property type="entry name" value="L-THREONINE 3-DEHYDROGENASE"/>
    <property type="match status" value="1"/>
</dbReference>
<dbReference type="InterPro" id="IPR020843">
    <property type="entry name" value="ER"/>
</dbReference>
<feature type="domain" description="Enoyl reductase (ER)" evidence="5">
    <location>
        <begin position="26"/>
        <end position="358"/>
    </location>
</feature>
<evidence type="ECO:0000256" key="3">
    <source>
        <dbReference type="ARBA" id="ARBA00023002"/>
    </source>
</evidence>